<keyword evidence="2" id="KW-0472">Membrane</keyword>
<organism evidence="3 4">
    <name type="scientific">Methylomonas methanica</name>
    <dbReference type="NCBI Taxonomy" id="421"/>
    <lineage>
        <taxon>Bacteria</taxon>
        <taxon>Pseudomonadati</taxon>
        <taxon>Pseudomonadota</taxon>
        <taxon>Gammaproteobacteria</taxon>
        <taxon>Methylococcales</taxon>
        <taxon>Methylococcaceae</taxon>
        <taxon>Methylomonas</taxon>
    </lineage>
</organism>
<dbReference type="OrthoDB" id="5573968at2"/>
<reference evidence="4" key="1">
    <citation type="submission" date="2016-03" db="EMBL/GenBank/DDBJ databases">
        <authorList>
            <person name="Heylen K."/>
            <person name="De Vos P."/>
            <person name="Vekeman B."/>
        </authorList>
    </citation>
    <scope>NUCLEOTIDE SEQUENCE [LARGE SCALE GENOMIC DNA]</scope>
    <source>
        <strain evidence="4">R-45363</strain>
    </source>
</reference>
<keyword evidence="2" id="KW-1133">Transmembrane helix</keyword>
<feature type="compositionally biased region" description="Low complexity" evidence="1">
    <location>
        <begin position="368"/>
        <end position="380"/>
    </location>
</feature>
<dbReference type="EMBL" id="LUUG01000049">
    <property type="protein sequence ID" value="OAI07990.1"/>
    <property type="molecule type" value="Genomic_DNA"/>
</dbReference>
<accession>A0A177MSY0</accession>
<dbReference type="Proteomes" id="UP000078090">
    <property type="component" value="Unassembled WGS sequence"/>
</dbReference>
<dbReference type="RefSeq" id="WP_064007447.1">
    <property type="nucleotide sequence ID" value="NZ_LUUG01000049.1"/>
</dbReference>
<feature type="transmembrane region" description="Helical" evidence="2">
    <location>
        <begin position="51"/>
        <end position="71"/>
    </location>
</feature>
<feature type="transmembrane region" description="Helical" evidence="2">
    <location>
        <begin position="171"/>
        <end position="194"/>
    </location>
</feature>
<dbReference type="AlphaFoldDB" id="A0A177MSY0"/>
<protein>
    <submittedName>
        <fullName evidence="3">Uncharacterized protein</fullName>
    </submittedName>
</protein>
<evidence type="ECO:0000256" key="2">
    <source>
        <dbReference type="SAM" id="Phobius"/>
    </source>
</evidence>
<comment type="caution">
    <text evidence="3">The sequence shown here is derived from an EMBL/GenBank/DDBJ whole genome shotgun (WGS) entry which is preliminary data.</text>
</comment>
<feature type="transmembrane region" description="Helical" evidence="2">
    <location>
        <begin position="248"/>
        <end position="267"/>
    </location>
</feature>
<evidence type="ECO:0000313" key="3">
    <source>
        <dbReference type="EMBL" id="OAI07990.1"/>
    </source>
</evidence>
<name>A0A177MSY0_METMH</name>
<feature type="transmembrane region" description="Helical" evidence="2">
    <location>
        <begin position="206"/>
        <end position="227"/>
    </location>
</feature>
<sequence>MPSSSLNKKLVITYSSWKKLLALLGLALALLMAWAGFLSNFFILEVSFILLGAYWAWVILDTVSTISISFYPNKIVKRSWLGETTIPTHTLLVADSQDQDSVKSWRFFHGSNKNRRESIRVAGNFLSPELRLWLDSYHRNIYRLGNFSSRPLSSNSAVCVEFEKAVSSFRFMAVLTGVYLLVYVIYATMLYWQYPVFAGYAPQWPAWPMRLVFVAIALAAYPLLQALTKPPVNVPNYSLRVAQAQQQAFRSALIANGVAWLGLPLFLLCGNRLDFYLLLSIGAIYHYDFYPRLSTWESVLQAAPEAQSVQTAVPRRSMQVSLALLGGLSLASYAGNPNDFRIRQQDCVDDKGNPVECQSSGSHGGGSSSSYRGNGGSDSHSSTRRGGFGFFGGSHSSFGG</sequence>
<evidence type="ECO:0000256" key="1">
    <source>
        <dbReference type="SAM" id="MobiDB-lite"/>
    </source>
</evidence>
<feature type="compositionally biased region" description="Gly residues" evidence="1">
    <location>
        <begin position="386"/>
        <end position="400"/>
    </location>
</feature>
<proteinExistence type="predicted"/>
<keyword evidence="2" id="KW-0812">Transmembrane</keyword>
<evidence type="ECO:0000313" key="4">
    <source>
        <dbReference type="Proteomes" id="UP000078090"/>
    </source>
</evidence>
<feature type="region of interest" description="Disordered" evidence="1">
    <location>
        <begin position="351"/>
        <end position="400"/>
    </location>
</feature>
<gene>
    <name evidence="3" type="ORF">A1332_00930</name>
</gene>